<organism evidence="1">
    <name type="scientific">Rouxiella sp. WC2420</name>
    <dbReference type="NCBI Taxonomy" id="3234145"/>
    <lineage>
        <taxon>Bacteria</taxon>
        <taxon>Pseudomonadati</taxon>
        <taxon>Pseudomonadota</taxon>
        <taxon>Gammaproteobacteria</taxon>
        <taxon>Enterobacterales</taxon>
        <taxon>Yersiniaceae</taxon>
        <taxon>Rouxiella</taxon>
    </lineage>
</organism>
<dbReference type="EMBL" id="CP165628">
    <property type="protein sequence ID" value="XDU70560.1"/>
    <property type="molecule type" value="Genomic_DNA"/>
</dbReference>
<proteinExistence type="predicted"/>
<evidence type="ECO:0000313" key="1">
    <source>
        <dbReference type="EMBL" id="XDU70560.1"/>
    </source>
</evidence>
<reference evidence="1" key="1">
    <citation type="submission" date="2024-07" db="EMBL/GenBank/DDBJ databases">
        <authorList>
            <person name="Biller S.J."/>
        </authorList>
    </citation>
    <scope>NUCLEOTIDE SEQUENCE</scope>
    <source>
        <strain evidence="1">WC2420</strain>
    </source>
</reference>
<protein>
    <submittedName>
        <fullName evidence="1">Uncharacterized protein</fullName>
    </submittedName>
</protein>
<dbReference type="RefSeq" id="WP_009638067.1">
    <property type="nucleotide sequence ID" value="NZ_CP165628.1"/>
</dbReference>
<dbReference type="AlphaFoldDB" id="A0AB39VJJ1"/>
<gene>
    <name evidence="1" type="ORF">AB3G37_13265</name>
</gene>
<name>A0AB39VJJ1_9GAMM</name>
<sequence>MNKFDEYMNEYIEDVSGRIIKRRHSMSLPRVEFIRAFFDDVYQRGYDEAIENKTMTVKSRRQSHG</sequence>
<accession>A0AB39VJJ1</accession>